<dbReference type="PROSITE" id="PS50075">
    <property type="entry name" value="CARRIER"/>
    <property type="match status" value="1"/>
</dbReference>
<dbReference type="SUPFAM" id="SSF56801">
    <property type="entry name" value="Acetyl-CoA synthetase-like"/>
    <property type="match status" value="1"/>
</dbReference>
<keyword evidence="4" id="KW-0808">Transferase</keyword>
<dbReference type="Pfam" id="PF00668">
    <property type="entry name" value="Condensation"/>
    <property type="match status" value="1"/>
</dbReference>
<dbReference type="Pfam" id="PF00501">
    <property type="entry name" value="AMP-binding"/>
    <property type="match status" value="1"/>
</dbReference>
<dbReference type="InterPro" id="IPR045851">
    <property type="entry name" value="AMP-bd_C_sf"/>
</dbReference>
<dbReference type="InterPro" id="IPR001242">
    <property type="entry name" value="Condensation_dom"/>
</dbReference>
<dbReference type="InterPro" id="IPR014030">
    <property type="entry name" value="Ketoacyl_synth_N"/>
</dbReference>
<dbReference type="Gene3D" id="3.30.559.10">
    <property type="entry name" value="Chloramphenicol acetyltransferase-like domain"/>
    <property type="match status" value="1"/>
</dbReference>
<reference evidence="8 9" key="1">
    <citation type="journal article" date="2019" name="Int. J. Syst. Evol. Microbiol.">
        <title>The Global Catalogue of Microorganisms (GCM) 10K type strain sequencing project: providing services to taxonomists for standard genome sequencing and annotation.</title>
        <authorList>
            <consortium name="The Broad Institute Genomics Platform"/>
            <consortium name="The Broad Institute Genome Sequencing Center for Infectious Disease"/>
            <person name="Wu L."/>
            <person name="Ma J."/>
        </authorList>
    </citation>
    <scope>NUCLEOTIDE SEQUENCE [LARGE SCALE GENOMIC DNA]</scope>
    <source>
        <strain evidence="8 9">JCM 6833</strain>
    </source>
</reference>
<dbReference type="Gene3D" id="2.30.38.10">
    <property type="entry name" value="Luciferase, Domain 3"/>
    <property type="match status" value="1"/>
</dbReference>
<accession>A0ABN3PRB4</accession>
<dbReference type="SMART" id="SM00823">
    <property type="entry name" value="PKS_PP"/>
    <property type="match status" value="1"/>
</dbReference>
<dbReference type="PROSITE" id="PS00455">
    <property type="entry name" value="AMP_BINDING"/>
    <property type="match status" value="1"/>
</dbReference>
<dbReference type="InterPro" id="IPR014031">
    <property type="entry name" value="Ketoacyl_synth_C"/>
</dbReference>
<dbReference type="PROSITE" id="PS52004">
    <property type="entry name" value="KS3_2"/>
    <property type="match status" value="1"/>
</dbReference>
<dbReference type="InterPro" id="IPR036736">
    <property type="entry name" value="ACP-like_sf"/>
</dbReference>
<dbReference type="Gene3D" id="3.40.366.10">
    <property type="entry name" value="Malonyl-Coenzyme A Acyl Carrier Protein, domain 2"/>
    <property type="match status" value="1"/>
</dbReference>
<dbReference type="Gene3D" id="1.10.1200.10">
    <property type="entry name" value="ACP-like"/>
    <property type="match status" value="1"/>
</dbReference>
<dbReference type="InterPro" id="IPR020841">
    <property type="entry name" value="PKS_Beta-ketoAc_synthase_dom"/>
</dbReference>
<dbReference type="InterPro" id="IPR025110">
    <property type="entry name" value="AMP-bd_C"/>
</dbReference>
<dbReference type="PANTHER" id="PTHR45527">
    <property type="entry name" value="NONRIBOSOMAL PEPTIDE SYNTHETASE"/>
    <property type="match status" value="1"/>
</dbReference>
<evidence type="ECO:0000256" key="3">
    <source>
        <dbReference type="ARBA" id="ARBA00022553"/>
    </source>
</evidence>
<dbReference type="Pfam" id="PF16197">
    <property type="entry name" value="KAsynt_C_assoc"/>
    <property type="match status" value="1"/>
</dbReference>
<dbReference type="Gene3D" id="3.30.300.30">
    <property type="match status" value="1"/>
</dbReference>
<dbReference type="Proteomes" id="UP001501509">
    <property type="component" value="Unassembled WGS sequence"/>
</dbReference>
<dbReference type="Gene3D" id="3.40.50.980">
    <property type="match status" value="2"/>
</dbReference>
<dbReference type="Pfam" id="PF00109">
    <property type="entry name" value="ketoacyl-synt"/>
    <property type="match status" value="1"/>
</dbReference>
<dbReference type="Gene3D" id="1.10.1240.100">
    <property type="match status" value="1"/>
</dbReference>
<dbReference type="InterPro" id="IPR020806">
    <property type="entry name" value="PKS_PP-bd"/>
</dbReference>
<organism evidence="8 9">
    <name type="scientific">Actinomadura fulvescens</name>
    <dbReference type="NCBI Taxonomy" id="46160"/>
    <lineage>
        <taxon>Bacteria</taxon>
        <taxon>Bacillati</taxon>
        <taxon>Actinomycetota</taxon>
        <taxon>Actinomycetes</taxon>
        <taxon>Streptosporangiales</taxon>
        <taxon>Thermomonosporaceae</taxon>
        <taxon>Actinomadura</taxon>
    </lineage>
</organism>
<evidence type="ECO:0000256" key="2">
    <source>
        <dbReference type="ARBA" id="ARBA00022450"/>
    </source>
</evidence>
<evidence type="ECO:0000256" key="5">
    <source>
        <dbReference type="ARBA" id="ARBA00029443"/>
    </source>
</evidence>
<evidence type="ECO:0000259" key="7">
    <source>
        <dbReference type="PROSITE" id="PS52004"/>
    </source>
</evidence>
<dbReference type="Pfam" id="PF00550">
    <property type="entry name" value="PP-binding"/>
    <property type="match status" value="1"/>
</dbReference>
<dbReference type="Pfam" id="PF00698">
    <property type="entry name" value="Acyl_transf_1"/>
    <property type="match status" value="1"/>
</dbReference>
<dbReference type="SUPFAM" id="SSF52151">
    <property type="entry name" value="FabD/lysophospholipase-like"/>
    <property type="match status" value="1"/>
</dbReference>
<comment type="similarity">
    <text evidence="5">In the C-terminal section; belongs to the NRP synthetase family.</text>
</comment>
<dbReference type="Pfam" id="PF13193">
    <property type="entry name" value="AMP-binding_C"/>
    <property type="match status" value="1"/>
</dbReference>
<dbReference type="SMART" id="SM00825">
    <property type="entry name" value="PKS_KS"/>
    <property type="match status" value="1"/>
</dbReference>
<comment type="cofactor">
    <cofactor evidence="1">
        <name>pantetheine 4'-phosphate</name>
        <dbReference type="ChEBI" id="CHEBI:47942"/>
    </cofactor>
</comment>
<dbReference type="SUPFAM" id="SSF52777">
    <property type="entry name" value="CoA-dependent acyltransferases"/>
    <property type="match status" value="2"/>
</dbReference>
<dbReference type="InterPro" id="IPR000873">
    <property type="entry name" value="AMP-dep_synth/lig_dom"/>
</dbReference>
<dbReference type="EMBL" id="BAAATD010000004">
    <property type="protein sequence ID" value="GAA2598890.1"/>
    <property type="molecule type" value="Genomic_DNA"/>
</dbReference>
<dbReference type="SUPFAM" id="SSF53901">
    <property type="entry name" value="Thiolase-like"/>
    <property type="match status" value="1"/>
</dbReference>
<sequence>MTEPLEPIAVIGVAGRFPGAADYRAFWDNLRQGTESVTPLTDEAMLASGVPERDIADPSYVKAAALMPGADGFDAGFFGLSERDADLCDPRLRLFLEAVHAAVEDAGYDLTAIARDTGVFGAAGHGRYREDDDAEPAGFAAGMLDLQGPSVGLTGCSLAAVHLAAQALRSGECGLALAGGVHVQFPYGHGYRWVPGGPYPPDARCRPFDAAAAGGITGSGVGVVLLKPLDEAILDGDRVRAVIRGDAVAHDGRRPGRGQADAAAEAMALAGIGPDAISYVEAHGAGTVRSDAVEVAELARGYAELGDVPRGSIPIGSVKSNVGNLGAAAGIAGLLKVVLSLEHGLIPATINVSRPNPGLAETPFRPAREAQPWHGESRMAGVHATAPGGTHTHLVVAEGLPPHLDHDERRPRVVIWSGRDEEAVATVRDSLARRFAESGEDFAAAVSTLQRGRTEYPVREAAICVNAAEAAKALSANEGVIAGSALNGPPRLTFLFPGMNACRPRMARGLYGTQRVFTETMDVCLEAFEKEGVELYDGWPEGPALLFAVEYALAATWESWGVRPDTVVGEGVGVLVADAVTGTVSLDEAVRRIVHEPDDLPTGRSGELPDAGDGVVLQIGSQESGDDERSLMTELARLWVRGVPVDWAQVDRDQPLQRVPLPGHPLKRRRHWLGSAGAPAPVQSESPQAPRTAAVAGLPDPAEPLRPLGDTQHAFWILEQLAPDSGVSNLCIAFRTAEALRWWPLQSAVQQLLRRHPALRLRFPELNGVPVQHLTAPEDAQIKLETRATSEEKLVADLQEFLDAPFDLGGDFPVRVGHFTLPDGASVVCLVAHHIVVDGTSLQILVEELSRLYGDLAERGEISAELAGTAPLLLEPEPSQEATRYWLDHLDGVRPETMALPGTRPAPARPTFAGRTRTWEMTPEARAAMEALRRELRVTDNLVLMSAFYLTLARHGAGPDLVVGVPVDTRRPATQKQVGYGVSTLPIRVRVDPDESFRVLAHRVGEAFFGGLEQTGATAEVVITERGHGTTDWRVPLFRHIFNHRPWTDERISFGGQRPEYVKDIFDRSRVDMQFVAVPKPEEILLRVSYSTEVHDDEDMVAFVARLQALLERAAADPDRPVGELEFASGRERAVLDAANCTDRDWGAPETLAEAIAARTGEATAVVDGELRLSYHDLLAKAVAIRDVLRSQGVRRGDIVALALGRSAPLAAAVLGVWAAGASYLPLDAHHPAMRLAYQVEDADAQLILVAGEGTAHSAWSGGRPVVAVRDLPPGDSALLLDQGAPDPGDIAYVIYTSGSTGRPKGVAVTHRNLANLVHDFAGRLPVEAPAGVLWSTTPAFDISALELFLPLLTGGRLVVASDDAQLRPRVFLDLIKDQDVSVVQATPTAWRMTVPEVEGELAGRTVLCGGEPMPATLARDLLACGCRLFNVYGPTETTIWSTAAELHGSPEDPVPIGRPLANTQVFVLDPRGQELPPGVPGELCIAGAGVAVGYLGRPELTAERFGTHPRHGRFYRTGDLARLRHDGTLEMLGRSDRQVKLRGHRIELGEVEAALHEHHQVRLAAVTLSGDPQTDGRLVAFVRPDTGTGGQGTLRDELWRHARTRLPDYAVPSAIVVVDRIPVTPNGKIAYRELLETAAPRHAAPAVATGADPELTERLVGLWRETLGRQELGAHDNFFLNGGHSILAVRLTTRLEEITGRPVAVPVIFQYPTPAELSAHLAAPGAAG</sequence>
<dbReference type="SUPFAM" id="SSF47336">
    <property type="entry name" value="ACP-like"/>
    <property type="match status" value="1"/>
</dbReference>
<proteinExistence type="inferred from homology"/>
<dbReference type="InterPro" id="IPR016035">
    <property type="entry name" value="Acyl_Trfase/lysoPLipase"/>
</dbReference>
<feature type="domain" description="Carrier" evidence="6">
    <location>
        <begin position="1651"/>
        <end position="1726"/>
    </location>
</feature>
<evidence type="ECO:0000313" key="8">
    <source>
        <dbReference type="EMBL" id="GAA2598890.1"/>
    </source>
</evidence>
<evidence type="ECO:0000256" key="4">
    <source>
        <dbReference type="ARBA" id="ARBA00022679"/>
    </source>
</evidence>
<dbReference type="NCBIfam" id="TIGR01733">
    <property type="entry name" value="AA-adenyl-dom"/>
    <property type="match status" value="1"/>
</dbReference>
<dbReference type="Gene3D" id="3.30.70.3290">
    <property type="match status" value="1"/>
</dbReference>
<keyword evidence="3" id="KW-0597">Phosphoprotein</keyword>
<dbReference type="InterPro" id="IPR016039">
    <property type="entry name" value="Thiolase-like"/>
</dbReference>
<feature type="domain" description="Ketosynthase family 3 (KS3)" evidence="7">
    <location>
        <begin position="5"/>
        <end position="398"/>
    </location>
</feature>
<evidence type="ECO:0000259" key="6">
    <source>
        <dbReference type="PROSITE" id="PS50075"/>
    </source>
</evidence>
<dbReference type="InterPro" id="IPR014043">
    <property type="entry name" value="Acyl_transferase_dom"/>
</dbReference>
<evidence type="ECO:0000313" key="9">
    <source>
        <dbReference type="Proteomes" id="UP001501509"/>
    </source>
</evidence>
<dbReference type="RefSeq" id="WP_344542182.1">
    <property type="nucleotide sequence ID" value="NZ_BAAATD010000004.1"/>
</dbReference>
<evidence type="ECO:0008006" key="10">
    <source>
        <dbReference type="Google" id="ProtNLM"/>
    </source>
</evidence>
<dbReference type="Pfam" id="PF02801">
    <property type="entry name" value="Ketoacyl-synt_C"/>
    <property type="match status" value="1"/>
</dbReference>
<evidence type="ECO:0000256" key="1">
    <source>
        <dbReference type="ARBA" id="ARBA00001957"/>
    </source>
</evidence>
<dbReference type="InterPro" id="IPR032821">
    <property type="entry name" value="PKS_assoc"/>
</dbReference>
<dbReference type="InterPro" id="IPR001227">
    <property type="entry name" value="Ac_transferase_dom_sf"/>
</dbReference>
<dbReference type="InterPro" id="IPR020845">
    <property type="entry name" value="AMP-binding_CS"/>
</dbReference>
<dbReference type="Gene3D" id="3.30.559.30">
    <property type="entry name" value="Nonribosomal peptide synthetase, condensation domain"/>
    <property type="match status" value="1"/>
</dbReference>
<keyword evidence="2" id="KW-0596">Phosphopantetheine</keyword>
<dbReference type="Gene3D" id="3.40.47.10">
    <property type="match status" value="1"/>
</dbReference>
<dbReference type="PANTHER" id="PTHR45527:SF1">
    <property type="entry name" value="FATTY ACID SYNTHASE"/>
    <property type="match status" value="1"/>
</dbReference>
<dbReference type="CDD" id="cd00833">
    <property type="entry name" value="PKS"/>
    <property type="match status" value="1"/>
</dbReference>
<dbReference type="InterPro" id="IPR023213">
    <property type="entry name" value="CAT-like_dom_sf"/>
</dbReference>
<dbReference type="SMART" id="SM00827">
    <property type="entry name" value="PKS_AT"/>
    <property type="match status" value="1"/>
</dbReference>
<keyword evidence="9" id="KW-1185">Reference proteome</keyword>
<comment type="caution">
    <text evidence="8">The sequence shown here is derived from an EMBL/GenBank/DDBJ whole genome shotgun (WGS) entry which is preliminary data.</text>
</comment>
<gene>
    <name evidence="8" type="ORF">GCM10010411_35570</name>
</gene>
<dbReference type="InterPro" id="IPR010071">
    <property type="entry name" value="AA_adenyl_dom"/>
</dbReference>
<dbReference type="InterPro" id="IPR009081">
    <property type="entry name" value="PP-bd_ACP"/>
</dbReference>
<dbReference type="CDD" id="cd05930">
    <property type="entry name" value="A_NRPS"/>
    <property type="match status" value="1"/>
</dbReference>
<name>A0ABN3PRB4_9ACTN</name>
<protein>
    <recommendedName>
        <fullName evidence="10">Amino acid adenylation domain-containing protein</fullName>
    </recommendedName>
</protein>